<keyword evidence="6 8" id="KW-1133">Transmembrane helix</keyword>
<dbReference type="OrthoDB" id="1077582at2759"/>
<dbReference type="KEGG" id="mlr:MELLADRAFT_101030"/>
<comment type="subcellular location">
    <subcellularLocation>
        <location evidence="1">Membrane</location>
        <topology evidence="1">Multi-pass membrane protein</topology>
    </subcellularLocation>
</comment>
<comment type="similarity">
    <text evidence="3">Belongs to the wax synthase family.</text>
</comment>
<dbReference type="GO" id="GO:0008374">
    <property type="term" value="F:O-acyltransferase activity"/>
    <property type="evidence" value="ECO:0007669"/>
    <property type="project" value="InterPro"/>
</dbReference>
<evidence type="ECO:0000256" key="2">
    <source>
        <dbReference type="ARBA" id="ARBA00005179"/>
    </source>
</evidence>
<keyword evidence="7 8" id="KW-0472">Membrane</keyword>
<evidence type="ECO:0000256" key="3">
    <source>
        <dbReference type="ARBA" id="ARBA00007282"/>
    </source>
</evidence>
<evidence type="ECO:0000259" key="9">
    <source>
        <dbReference type="Pfam" id="PF13813"/>
    </source>
</evidence>
<reference evidence="11" key="1">
    <citation type="journal article" date="2011" name="Proc. Natl. Acad. Sci. U.S.A.">
        <title>Obligate biotrophy features unraveled by the genomic analysis of rust fungi.</title>
        <authorList>
            <person name="Duplessis S."/>
            <person name="Cuomo C.A."/>
            <person name="Lin Y.-C."/>
            <person name="Aerts A."/>
            <person name="Tisserant E."/>
            <person name="Veneault-Fourrey C."/>
            <person name="Joly D.L."/>
            <person name="Hacquard S."/>
            <person name="Amselem J."/>
            <person name="Cantarel B.L."/>
            <person name="Chiu R."/>
            <person name="Coutinho P.M."/>
            <person name="Feau N."/>
            <person name="Field M."/>
            <person name="Frey P."/>
            <person name="Gelhaye E."/>
            <person name="Goldberg J."/>
            <person name="Grabherr M.G."/>
            <person name="Kodira C.D."/>
            <person name="Kohler A."/>
            <person name="Kuees U."/>
            <person name="Lindquist E.A."/>
            <person name="Lucas S.M."/>
            <person name="Mago R."/>
            <person name="Mauceli E."/>
            <person name="Morin E."/>
            <person name="Murat C."/>
            <person name="Pangilinan J.L."/>
            <person name="Park R."/>
            <person name="Pearson M."/>
            <person name="Quesneville H."/>
            <person name="Rouhier N."/>
            <person name="Sakthikumar S."/>
            <person name="Salamov A.A."/>
            <person name="Schmutz J."/>
            <person name="Selles B."/>
            <person name="Shapiro H."/>
            <person name="Tanguay P."/>
            <person name="Tuskan G.A."/>
            <person name="Henrissat B."/>
            <person name="Van de Peer Y."/>
            <person name="Rouze P."/>
            <person name="Ellis J.G."/>
            <person name="Dodds P.N."/>
            <person name="Schein J.E."/>
            <person name="Zhong S."/>
            <person name="Hamelin R.C."/>
            <person name="Grigoriev I.V."/>
            <person name="Szabo L.J."/>
            <person name="Martin F."/>
        </authorList>
    </citation>
    <scope>NUCLEOTIDE SEQUENCE [LARGE SCALE GENOMIC DNA]</scope>
    <source>
        <strain evidence="11">98AG31 / pathotype 3-4-7</strain>
    </source>
</reference>
<dbReference type="InterPro" id="IPR044851">
    <property type="entry name" value="Wax_synthase"/>
</dbReference>
<evidence type="ECO:0000256" key="4">
    <source>
        <dbReference type="ARBA" id="ARBA00022679"/>
    </source>
</evidence>
<evidence type="ECO:0000313" key="11">
    <source>
        <dbReference type="Proteomes" id="UP000001072"/>
    </source>
</evidence>
<dbReference type="PANTHER" id="PTHR31595">
    <property type="entry name" value="LONG-CHAIN-ALCOHOL O-FATTY-ACYLTRANSFERASE 3-RELATED"/>
    <property type="match status" value="1"/>
</dbReference>
<keyword evidence="5 8" id="KW-0812">Transmembrane</keyword>
<comment type="pathway">
    <text evidence="2">Secondary metabolite biosynthesis.</text>
</comment>
<evidence type="ECO:0000313" key="10">
    <source>
        <dbReference type="EMBL" id="EGG12614.1"/>
    </source>
</evidence>
<evidence type="ECO:0000256" key="8">
    <source>
        <dbReference type="SAM" id="Phobius"/>
    </source>
</evidence>
<dbReference type="InParanoid" id="F4R3E3"/>
<dbReference type="AlphaFoldDB" id="F4R3E3"/>
<feature type="transmembrane region" description="Helical" evidence="8">
    <location>
        <begin position="25"/>
        <end position="43"/>
    </location>
</feature>
<dbReference type="Pfam" id="PF13813">
    <property type="entry name" value="MBOAT_2"/>
    <property type="match status" value="1"/>
</dbReference>
<organism evidence="11">
    <name type="scientific">Melampsora larici-populina (strain 98AG31 / pathotype 3-4-7)</name>
    <name type="common">Poplar leaf rust fungus</name>
    <dbReference type="NCBI Taxonomy" id="747676"/>
    <lineage>
        <taxon>Eukaryota</taxon>
        <taxon>Fungi</taxon>
        <taxon>Dikarya</taxon>
        <taxon>Basidiomycota</taxon>
        <taxon>Pucciniomycotina</taxon>
        <taxon>Pucciniomycetes</taxon>
        <taxon>Pucciniales</taxon>
        <taxon>Melampsoraceae</taxon>
        <taxon>Melampsora</taxon>
    </lineage>
</organism>
<proteinExistence type="inferred from homology"/>
<feature type="domain" description="Wax synthase" evidence="9">
    <location>
        <begin position="284"/>
        <end position="362"/>
    </location>
</feature>
<gene>
    <name evidence="10" type="ORF">MELLADRAFT_101030</name>
</gene>
<dbReference type="EMBL" id="GL883090">
    <property type="protein sequence ID" value="EGG12614.1"/>
    <property type="molecule type" value="Genomic_DNA"/>
</dbReference>
<dbReference type="HOGENOM" id="CLU_030439_0_0_1"/>
<protein>
    <recommendedName>
        <fullName evidence="9">Wax synthase domain-containing protein</fullName>
    </recommendedName>
</protein>
<keyword evidence="4" id="KW-0808">Transferase</keyword>
<evidence type="ECO:0000256" key="5">
    <source>
        <dbReference type="ARBA" id="ARBA00022692"/>
    </source>
</evidence>
<dbReference type="GeneID" id="18921258"/>
<keyword evidence="11" id="KW-1185">Reference proteome</keyword>
<evidence type="ECO:0000256" key="6">
    <source>
        <dbReference type="ARBA" id="ARBA00022989"/>
    </source>
</evidence>
<dbReference type="VEuPathDB" id="FungiDB:MELLADRAFT_101030"/>
<evidence type="ECO:0000256" key="7">
    <source>
        <dbReference type="ARBA" id="ARBA00023136"/>
    </source>
</evidence>
<dbReference type="RefSeq" id="XP_007403552.1">
    <property type="nucleotide sequence ID" value="XM_007403490.1"/>
</dbReference>
<dbReference type="PANTHER" id="PTHR31595:SF57">
    <property type="entry name" value="OS04G0481900 PROTEIN"/>
    <property type="match status" value="1"/>
</dbReference>
<feature type="transmembrane region" description="Helical" evidence="8">
    <location>
        <begin position="341"/>
        <end position="361"/>
    </location>
</feature>
<sequence>MNSSNQTGMTTEDIRSNPMLSDLSYIFHMLIASSLLFIQASLLHPCFAKNKLAKYVRIGLTPINFFLFISQPFRRSSRLPESYDTFAQMGWYSNSIMFATFALDFGFANEAYYKRPLENSQGIYQWKKITDQDELKRLKKSQENESLNFSDLFFWTLSVTTSFRGLQFNWGHKKKANNQTVQQMVSRVIKVAIPLALAGLVIIQTHRSPLKTPISALNSIGIPNLWGLSLISEWAHRFCFGVFLSSSMDLQYTVLTILLHYLHQYLIKFDLSKDLLELINPVYYPPLFDSPHLASSLNDLWSNRWHANLKRSFLVLGGRPTFWFFNQILGFNFNISRIGGLVGTFVASGILHEYVVFALLYPSKPLNHLFDQFPAQSIGIIIESFIPKKFSKLFCWPFVLCTSKVFVDRYLIDAKILDLSLNFK</sequence>
<accession>F4R3E3</accession>
<dbReference type="GO" id="GO:0016020">
    <property type="term" value="C:membrane"/>
    <property type="evidence" value="ECO:0007669"/>
    <property type="project" value="UniProtKB-SubCell"/>
</dbReference>
<dbReference type="GO" id="GO:0006629">
    <property type="term" value="P:lipid metabolic process"/>
    <property type="evidence" value="ECO:0007669"/>
    <property type="project" value="InterPro"/>
</dbReference>
<dbReference type="InterPro" id="IPR032805">
    <property type="entry name" value="Wax_synthase_dom"/>
</dbReference>
<evidence type="ECO:0000256" key="1">
    <source>
        <dbReference type="ARBA" id="ARBA00004141"/>
    </source>
</evidence>
<name>F4R3E3_MELLP</name>
<dbReference type="Proteomes" id="UP000001072">
    <property type="component" value="Unassembled WGS sequence"/>
</dbReference>